<gene>
    <name evidence="5" type="primary">thiO</name>
    <name evidence="5" type="ORF">G3A50_04485</name>
</gene>
<dbReference type="GO" id="GO:0009228">
    <property type="term" value="P:thiamine biosynthetic process"/>
    <property type="evidence" value="ECO:0007669"/>
    <property type="project" value="UniProtKB-KW"/>
</dbReference>
<dbReference type="InterPro" id="IPR006076">
    <property type="entry name" value="FAD-dep_OxRdtase"/>
</dbReference>
<dbReference type="NCBIfam" id="TIGR02352">
    <property type="entry name" value="thiamin_ThiO"/>
    <property type="match status" value="1"/>
</dbReference>
<evidence type="ECO:0000259" key="4">
    <source>
        <dbReference type="Pfam" id="PF01266"/>
    </source>
</evidence>
<dbReference type="RefSeq" id="WP_163077289.1">
    <property type="nucleotide sequence ID" value="NZ_CP048630.1"/>
</dbReference>
<dbReference type="GO" id="GO:0009229">
    <property type="term" value="P:thiamine diphosphate biosynthetic process"/>
    <property type="evidence" value="ECO:0007669"/>
    <property type="project" value="UniProtKB-UniPathway"/>
</dbReference>
<dbReference type="Gene3D" id="3.50.50.60">
    <property type="entry name" value="FAD/NAD(P)-binding domain"/>
    <property type="match status" value="1"/>
</dbReference>
<evidence type="ECO:0000256" key="2">
    <source>
        <dbReference type="ARBA" id="ARBA00022977"/>
    </source>
</evidence>
<feature type="domain" description="FAD dependent oxidoreductase" evidence="4">
    <location>
        <begin position="3"/>
        <end position="319"/>
    </location>
</feature>
<keyword evidence="2" id="KW-0784">Thiamine biosynthesis</keyword>
<dbReference type="EC" id="1.4.3.19" evidence="5"/>
<dbReference type="SUPFAM" id="SSF54373">
    <property type="entry name" value="FAD-linked reductases, C-terminal domain"/>
    <property type="match status" value="1"/>
</dbReference>
<dbReference type="PANTHER" id="PTHR13847:SF289">
    <property type="entry name" value="GLYCINE OXIDASE"/>
    <property type="match status" value="1"/>
</dbReference>
<dbReference type="GO" id="GO:0005737">
    <property type="term" value="C:cytoplasm"/>
    <property type="evidence" value="ECO:0007669"/>
    <property type="project" value="TreeGrafter"/>
</dbReference>
<dbReference type="PANTHER" id="PTHR13847">
    <property type="entry name" value="SARCOSINE DEHYDROGENASE-RELATED"/>
    <property type="match status" value="1"/>
</dbReference>
<dbReference type="KEGG" id="apra:G3A50_04485"/>
<evidence type="ECO:0000256" key="1">
    <source>
        <dbReference type="ARBA" id="ARBA00004948"/>
    </source>
</evidence>
<protein>
    <submittedName>
        <fullName evidence="5">Glycine oxidase ThiO</fullName>
        <ecNumber evidence="5">1.4.3.19</ecNumber>
    </submittedName>
</protein>
<evidence type="ECO:0000313" key="6">
    <source>
        <dbReference type="Proteomes" id="UP000464751"/>
    </source>
</evidence>
<dbReference type="GO" id="GO:0043799">
    <property type="term" value="F:glycine oxidase activity"/>
    <property type="evidence" value="ECO:0007669"/>
    <property type="project" value="UniProtKB-EC"/>
</dbReference>
<dbReference type="AlphaFoldDB" id="A0A6P1YRR1"/>
<dbReference type="InterPro" id="IPR012727">
    <property type="entry name" value="Gly_oxidase_ThiO"/>
</dbReference>
<keyword evidence="6" id="KW-1185">Reference proteome</keyword>
<name>A0A6P1YRR1_9HYPH</name>
<reference evidence="5 6" key="1">
    <citation type="submission" date="2020-02" db="EMBL/GenBank/DDBJ databases">
        <authorList>
            <person name="Li G."/>
        </authorList>
    </citation>
    <scope>NUCLEOTIDE SEQUENCE [LARGE SCALE GENOMIC DNA]</scope>
    <source>
        <strain evidence="5 6">DSM 102029</strain>
    </source>
</reference>
<sequence>MRVKVVGAGVAGLTCAHALALRGAQVTVVERKSASGQGCSWYAGGMLAPWCERESAEPLVAEMGLESLDYWRREVPDVPTEGSLVLAQPRDLPDLRRFSRRTTNYEWIDGQRLAALEPDLEGRFDQGLFFPTEAHLEPRKALAALTRKLTGQFGIDMRYEADGYDEADDQADQSDVVIDCRGLAARDQLADLRGVKGEMLVLYSTEIALKRPVRMLHPRIPVYIVPRGDGHFMIGATSIENDERGRVTGRSMLELLSAVYALHPAFGEAEIVEIGADVRPAFPDNLPRIRRRGKTIYVNGFYRHGYLLAPALARRVAELAFDGTHFPEVMDEDHREW</sequence>
<keyword evidence="3 5" id="KW-0560">Oxidoreductase</keyword>
<dbReference type="InterPro" id="IPR036188">
    <property type="entry name" value="FAD/NAD-bd_sf"/>
</dbReference>
<organism evidence="5 6">
    <name type="scientific">Ancylobacter pratisalsi</name>
    <dbReference type="NCBI Taxonomy" id="1745854"/>
    <lineage>
        <taxon>Bacteria</taxon>
        <taxon>Pseudomonadati</taxon>
        <taxon>Pseudomonadota</taxon>
        <taxon>Alphaproteobacteria</taxon>
        <taxon>Hyphomicrobiales</taxon>
        <taxon>Xanthobacteraceae</taxon>
        <taxon>Ancylobacter</taxon>
    </lineage>
</organism>
<dbReference type="GO" id="GO:0050660">
    <property type="term" value="F:flavin adenine dinucleotide binding"/>
    <property type="evidence" value="ECO:0007669"/>
    <property type="project" value="InterPro"/>
</dbReference>
<accession>A0A6P1YRR1</accession>
<proteinExistence type="predicted"/>
<comment type="pathway">
    <text evidence="1">Cofactor biosynthesis; thiamine diphosphate biosynthesis.</text>
</comment>
<dbReference type="Proteomes" id="UP000464751">
    <property type="component" value="Chromosome"/>
</dbReference>
<evidence type="ECO:0000256" key="3">
    <source>
        <dbReference type="ARBA" id="ARBA00023002"/>
    </source>
</evidence>
<dbReference type="Gene3D" id="3.30.9.10">
    <property type="entry name" value="D-Amino Acid Oxidase, subunit A, domain 2"/>
    <property type="match status" value="1"/>
</dbReference>
<dbReference type="Pfam" id="PF01266">
    <property type="entry name" value="DAO"/>
    <property type="match status" value="1"/>
</dbReference>
<dbReference type="UniPathway" id="UPA00060"/>
<dbReference type="SUPFAM" id="SSF51971">
    <property type="entry name" value="Nucleotide-binding domain"/>
    <property type="match status" value="1"/>
</dbReference>
<evidence type="ECO:0000313" key="5">
    <source>
        <dbReference type="EMBL" id="QIB36079.1"/>
    </source>
</evidence>
<dbReference type="EMBL" id="CP048630">
    <property type="protein sequence ID" value="QIB36079.1"/>
    <property type="molecule type" value="Genomic_DNA"/>
</dbReference>